<dbReference type="PANTHER" id="PTHR41775:SF1">
    <property type="entry name" value="PEPTIDASE M6-LIKE DOMAIN-CONTAINING PROTEIN"/>
    <property type="match status" value="1"/>
</dbReference>
<dbReference type="NCBIfam" id="TIGR03296">
    <property type="entry name" value="M6dom_TIGR03296"/>
    <property type="match status" value="1"/>
</dbReference>
<dbReference type="Gene3D" id="2.60.40.10">
    <property type="entry name" value="Immunoglobulins"/>
    <property type="match status" value="3"/>
</dbReference>
<feature type="chain" id="PRO_5007550142" description="Peptidase M6-like domain-containing protein" evidence="1">
    <location>
        <begin position="20"/>
        <end position="1038"/>
    </location>
</feature>
<name>A0A148KKR8_9ALTE</name>
<dbReference type="GO" id="GO:0008233">
    <property type="term" value="F:peptidase activity"/>
    <property type="evidence" value="ECO:0007669"/>
    <property type="project" value="InterPro"/>
</dbReference>
<dbReference type="STRING" id="1799789.AX660_03645"/>
<feature type="signal peptide" evidence="1">
    <location>
        <begin position="1"/>
        <end position="19"/>
    </location>
</feature>
<organism evidence="2 3">
    <name type="scientific">Paraglaciecola hydrolytica</name>
    <dbReference type="NCBI Taxonomy" id="1799789"/>
    <lineage>
        <taxon>Bacteria</taxon>
        <taxon>Pseudomonadati</taxon>
        <taxon>Pseudomonadota</taxon>
        <taxon>Gammaproteobacteria</taxon>
        <taxon>Alteromonadales</taxon>
        <taxon>Alteromonadaceae</taxon>
        <taxon>Paraglaciecola</taxon>
    </lineage>
</organism>
<dbReference type="EMBL" id="LSNE01000020">
    <property type="protein sequence ID" value="KXI26869.1"/>
    <property type="molecule type" value="Genomic_DNA"/>
</dbReference>
<dbReference type="OrthoDB" id="614750at2"/>
<keyword evidence="3" id="KW-1185">Reference proteome</keyword>
<comment type="caution">
    <text evidence="2">The sequence shown here is derived from an EMBL/GenBank/DDBJ whole genome shotgun (WGS) entry which is preliminary data.</text>
</comment>
<proteinExistence type="predicted"/>
<dbReference type="Pfam" id="PF17957">
    <property type="entry name" value="Big_7"/>
    <property type="match status" value="1"/>
</dbReference>
<dbReference type="AlphaFoldDB" id="A0A148KKR8"/>
<accession>A0A148KKR8</accession>
<dbReference type="SUPFAM" id="SSF55486">
    <property type="entry name" value="Metalloproteases ('zincins'), catalytic domain"/>
    <property type="match status" value="1"/>
</dbReference>
<protein>
    <recommendedName>
        <fullName evidence="4">Peptidase M6-like domain-containing protein</fullName>
    </recommendedName>
</protein>
<dbReference type="GO" id="GO:0006508">
    <property type="term" value="P:proteolysis"/>
    <property type="evidence" value="ECO:0007669"/>
    <property type="project" value="InterPro"/>
</dbReference>
<gene>
    <name evidence="2" type="ORF">AX660_03645</name>
</gene>
<evidence type="ECO:0000313" key="3">
    <source>
        <dbReference type="Proteomes" id="UP000070299"/>
    </source>
</evidence>
<evidence type="ECO:0000256" key="1">
    <source>
        <dbReference type="SAM" id="SignalP"/>
    </source>
</evidence>
<sequence>MQKSLLLLVLLFLNFSVQATQPPTEKQIEKYKKDGTLRQKAERAKAYGNLKIAPNLLNNLKYRAELKTSSSTTSFNKKADLVLGNFASLGTPKMLVLLVEFPEYLHKATNSREQIANKIFGQGDAELFPYDSLTEFYKRSSYNKVDIQGNVLDWYQAPHPRPVDTGDNAWQVKQQIVKDAINHHEALGHDFTQYDNDGDGAIDYIAVIWTGPPGEWASLWWGTYSTYGDDSFVVDGKTLRGISWQQVSYDVDEGPFTAQTLIHETGHAMGLADYYDYAPDIGPKGGVGGLDQMGGNYDHNAFSKYLLGWLTPQFVGSGSEAINLLSSTSTADALLIMPSADESTIYDEFFIVESRKQEANDTYLPNTGILIWHVDATLNEWSWFKNDNSYSDDKFLRLVQADGLNEIENLGSVANAEDFYTTGGEFSPDTMPQSRNNAQLQTGVKIADMTVDENVAFIGEILPNVPDFSLINLDEYQALRNGETSSVAALADTDIANVEIYVDNTLITTLHDAPFNIVWTDDNMTLGSHKVAIKVSNSDGNSSTAHRDVMYLNNEKSALIVSLGKRDIDNDTQLESMLSEAGINIVTSTFVFPLDNTDFSFVFVNYGSANGPWVSIEEGSDSKTAYGIARAASSNEVAAFSHYINQGGSIIIQGEGVFSYSAQEFSDLFGVDVEKEGLNVTNVFADNVYQQRAIDVSLSESEDIVQVDLFKAQDSIENSHTILTASGDYYDWDAGQWLQTQGTCSLNQQVSGAKVIISSCLTRRLDKYSKGVLFNNYLAFLGVNERIAINRKPVISAGSDQTIAEGSSVTLAGSAKDDDDDNLTITWSQSSGPAVTLSNINSLTPTFTAPEVSSNQNVVFELSVSDGIDTVINQIVITIKNVNRKPIISAGSNQTITEGSSVTLAGSAKDDDNDNLTITWSQSSGPAVTLSSINSLTPTFPAPEVSTSQTVVFELSVSDGTEMVTDTVSITIRDSAVTPPSSGNPSSSSGGGSTTFYNILMLLLLFFVRQNQACKVPLCKCTDVKKLGEKFLLNPHKK</sequence>
<keyword evidence="1" id="KW-0732">Signal</keyword>
<dbReference type="Proteomes" id="UP000070299">
    <property type="component" value="Unassembled WGS sequence"/>
</dbReference>
<dbReference type="Pfam" id="PF22352">
    <property type="entry name" value="K319L-like_PKD"/>
    <property type="match status" value="2"/>
</dbReference>
<evidence type="ECO:0000313" key="2">
    <source>
        <dbReference type="EMBL" id="KXI26869.1"/>
    </source>
</evidence>
<dbReference type="InterPro" id="IPR008757">
    <property type="entry name" value="Peptidase_M6-like_domain"/>
</dbReference>
<reference evidence="3" key="1">
    <citation type="submission" date="2016-02" db="EMBL/GenBank/DDBJ databases">
        <authorList>
            <person name="Schultz-Johansen M."/>
            <person name="Glaring M.A."/>
            <person name="Bech P.K."/>
            <person name="Stougaard P."/>
        </authorList>
    </citation>
    <scope>NUCLEOTIDE SEQUENCE [LARGE SCALE GENOMIC DNA]</scope>
    <source>
        <strain evidence="3">S66</strain>
    </source>
</reference>
<dbReference type="InterPro" id="IPR013783">
    <property type="entry name" value="Ig-like_fold"/>
</dbReference>
<dbReference type="RefSeq" id="WP_068382404.1">
    <property type="nucleotide sequence ID" value="NZ_LSNE01000020.1"/>
</dbReference>
<evidence type="ECO:0008006" key="4">
    <source>
        <dbReference type="Google" id="ProtNLM"/>
    </source>
</evidence>
<dbReference type="PANTHER" id="PTHR41775">
    <property type="entry name" value="SECRETED PROTEIN-RELATED"/>
    <property type="match status" value="1"/>
</dbReference>